<proteinExistence type="predicted"/>
<sequence>RSNRKITSKEMYLREKPNLDHLCILDVRYSSTSQRRTKKKLNVKVAKSMLVNYNFHPKAFRCYNPKTRKIVDMQDVKFNERIIGHMIEVDYIKIIKNPIYYAKNKHIKTHYHFIREKIISKKINVRYINTKEQVVNILTKILGKIKFKHFKQKLGLHSIAQAKAIYEL</sequence>
<reference evidence="2 3" key="2">
    <citation type="journal article" date="2018" name="Plant J.">
        <title>The Physcomitrella patens chromosome-scale assembly reveals moss genome structure and evolution.</title>
        <authorList>
            <person name="Lang D."/>
            <person name="Ullrich K.K."/>
            <person name="Murat F."/>
            <person name="Fuchs J."/>
            <person name="Jenkins J."/>
            <person name="Haas F.B."/>
            <person name="Piednoel M."/>
            <person name="Gundlach H."/>
            <person name="Van Bel M."/>
            <person name="Meyberg R."/>
            <person name="Vives C."/>
            <person name="Morata J."/>
            <person name="Symeonidi A."/>
            <person name="Hiss M."/>
            <person name="Muchero W."/>
            <person name="Kamisugi Y."/>
            <person name="Saleh O."/>
            <person name="Blanc G."/>
            <person name="Decker E.L."/>
            <person name="van Gessel N."/>
            <person name="Grimwood J."/>
            <person name="Hayes R.D."/>
            <person name="Graham S.W."/>
            <person name="Gunter L.E."/>
            <person name="McDaniel S.F."/>
            <person name="Hoernstein S.N.W."/>
            <person name="Larsson A."/>
            <person name="Li F.W."/>
            <person name="Perroud P.F."/>
            <person name="Phillips J."/>
            <person name="Ranjan P."/>
            <person name="Rokshar D.S."/>
            <person name="Rothfels C.J."/>
            <person name="Schneider L."/>
            <person name="Shu S."/>
            <person name="Stevenson D.W."/>
            <person name="Thummler F."/>
            <person name="Tillich M."/>
            <person name="Villarreal Aguilar J.C."/>
            <person name="Widiez T."/>
            <person name="Wong G.K."/>
            <person name="Wymore A."/>
            <person name="Zhang Y."/>
            <person name="Zimmer A.D."/>
            <person name="Quatrano R.S."/>
            <person name="Mayer K.F.X."/>
            <person name="Goodstein D."/>
            <person name="Casacuberta J.M."/>
            <person name="Vandepoele K."/>
            <person name="Reski R."/>
            <person name="Cuming A.C."/>
            <person name="Tuskan G.A."/>
            <person name="Maumus F."/>
            <person name="Salse J."/>
            <person name="Schmutz J."/>
            <person name="Rensing S.A."/>
        </authorList>
    </citation>
    <scope>NUCLEOTIDE SEQUENCE [LARGE SCALE GENOMIC DNA]</scope>
    <source>
        <strain evidence="2 3">cv. Gransden 2004</strain>
    </source>
</reference>
<protein>
    <recommendedName>
        <fullName evidence="1">Retroviral polymerase SH3-like domain-containing protein</fullName>
    </recommendedName>
</protein>
<dbReference type="InParanoid" id="A0A7I4DIM4"/>
<accession>A0A7I4DIM4</accession>
<dbReference type="Gramene" id="Pp3c4_1500V3.1">
    <property type="protein sequence ID" value="Pp3c4_1500V3.1"/>
    <property type="gene ID" value="Pp3c4_1500"/>
</dbReference>
<dbReference type="EMBL" id="ABEU02000004">
    <property type="status" value="NOT_ANNOTATED_CDS"/>
    <property type="molecule type" value="Genomic_DNA"/>
</dbReference>
<dbReference type="EnsemblPlants" id="Pp3c4_1500V3.1">
    <property type="protein sequence ID" value="Pp3c4_1500V3.1"/>
    <property type="gene ID" value="Pp3c4_1500"/>
</dbReference>
<reference evidence="2 3" key="1">
    <citation type="journal article" date="2008" name="Science">
        <title>The Physcomitrella genome reveals evolutionary insights into the conquest of land by plants.</title>
        <authorList>
            <person name="Rensing S."/>
            <person name="Lang D."/>
            <person name="Zimmer A."/>
            <person name="Terry A."/>
            <person name="Salamov A."/>
            <person name="Shapiro H."/>
            <person name="Nishiyama T."/>
            <person name="Perroud P.-F."/>
            <person name="Lindquist E."/>
            <person name="Kamisugi Y."/>
            <person name="Tanahashi T."/>
            <person name="Sakakibara K."/>
            <person name="Fujita T."/>
            <person name="Oishi K."/>
            <person name="Shin-I T."/>
            <person name="Kuroki Y."/>
            <person name="Toyoda A."/>
            <person name="Suzuki Y."/>
            <person name="Hashimoto A."/>
            <person name="Yamaguchi K."/>
            <person name="Sugano A."/>
            <person name="Kohara Y."/>
            <person name="Fujiyama A."/>
            <person name="Anterola A."/>
            <person name="Aoki S."/>
            <person name="Ashton N."/>
            <person name="Barbazuk W.B."/>
            <person name="Barker E."/>
            <person name="Bennetzen J."/>
            <person name="Bezanilla M."/>
            <person name="Blankenship R."/>
            <person name="Cho S.H."/>
            <person name="Dutcher S."/>
            <person name="Estelle M."/>
            <person name="Fawcett J.A."/>
            <person name="Gundlach H."/>
            <person name="Hanada K."/>
            <person name="Heyl A."/>
            <person name="Hicks K.A."/>
            <person name="Hugh J."/>
            <person name="Lohr M."/>
            <person name="Mayer K."/>
            <person name="Melkozernov A."/>
            <person name="Murata T."/>
            <person name="Nelson D."/>
            <person name="Pils B."/>
            <person name="Prigge M."/>
            <person name="Reiss B."/>
            <person name="Renner T."/>
            <person name="Rombauts S."/>
            <person name="Rushton P."/>
            <person name="Sanderfoot A."/>
            <person name="Schween G."/>
            <person name="Shiu S.-H."/>
            <person name="Stueber K."/>
            <person name="Theodoulou F.L."/>
            <person name="Tu H."/>
            <person name="Van de Peer Y."/>
            <person name="Verrier P.J."/>
            <person name="Waters E."/>
            <person name="Wood A."/>
            <person name="Yang L."/>
            <person name="Cove D."/>
            <person name="Cuming A."/>
            <person name="Hasebe M."/>
            <person name="Lucas S."/>
            <person name="Mishler D.B."/>
            <person name="Reski R."/>
            <person name="Grigoriev I."/>
            <person name="Quatrano R.S."/>
            <person name="Boore J.L."/>
        </authorList>
    </citation>
    <scope>NUCLEOTIDE SEQUENCE [LARGE SCALE GENOMIC DNA]</scope>
    <source>
        <strain evidence="2 3">cv. Gransden 2004</strain>
    </source>
</reference>
<name>A0A7I4DIM4_PHYPA</name>
<feature type="domain" description="Retroviral polymerase SH3-like" evidence="1">
    <location>
        <begin position="35"/>
        <end position="81"/>
    </location>
</feature>
<evidence type="ECO:0000313" key="3">
    <source>
        <dbReference type="Proteomes" id="UP000006727"/>
    </source>
</evidence>
<dbReference type="CDD" id="cd09272">
    <property type="entry name" value="RNase_HI_RT_Ty1"/>
    <property type="match status" value="1"/>
</dbReference>
<evidence type="ECO:0000313" key="2">
    <source>
        <dbReference type="EnsemblPlants" id="Pp3c4_1500V3.1"/>
    </source>
</evidence>
<dbReference type="AlphaFoldDB" id="A0A7I4DIM4"/>
<reference evidence="2" key="3">
    <citation type="submission" date="2020-12" db="UniProtKB">
        <authorList>
            <consortium name="EnsemblPlants"/>
        </authorList>
    </citation>
    <scope>IDENTIFICATION</scope>
</reference>
<dbReference type="Pfam" id="PF25597">
    <property type="entry name" value="SH3_retrovirus"/>
    <property type="match status" value="1"/>
</dbReference>
<evidence type="ECO:0000259" key="1">
    <source>
        <dbReference type="Pfam" id="PF25597"/>
    </source>
</evidence>
<dbReference type="InterPro" id="IPR057670">
    <property type="entry name" value="SH3_retrovirus"/>
</dbReference>
<organism evidence="2 3">
    <name type="scientific">Physcomitrium patens</name>
    <name type="common">Spreading-leaved earth moss</name>
    <name type="synonym">Physcomitrella patens</name>
    <dbReference type="NCBI Taxonomy" id="3218"/>
    <lineage>
        <taxon>Eukaryota</taxon>
        <taxon>Viridiplantae</taxon>
        <taxon>Streptophyta</taxon>
        <taxon>Embryophyta</taxon>
        <taxon>Bryophyta</taxon>
        <taxon>Bryophytina</taxon>
        <taxon>Bryopsida</taxon>
        <taxon>Funariidae</taxon>
        <taxon>Funariales</taxon>
        <taxon>Funariaceae</taxon>
        <taxon>Physcomitrium</taxon>
    </lineage>
</organism>
<dbReference type="Proteomes" id="UP000006727">
    <property type="component" value="Chromosome 4"/>
</dbReference>
<keyword evidence="3" id="KW-1185">Reference proteome</keyword>